<accession>A0A9Q3HRE0</accession>
<name>A0A9Q3HRE0_9BASI</name>
<keyword evidence="3" id="KW-1185">Reference proteome</keyword>
<organism evidence="2 3">
    <name type="scientific">Austropuccinia psidii MF-1</name>
    <dbReference type="NCBI Taxonomy" id="1389203"/>
    <lineage>
        <taxon>Eukaryota</taxon>
        <taxon>Fungi</taxon>
        <taxon>Dikarya</taxon>
        <taxon>Basidiomycota</taxon>
        <taxon>Pucciniomycotina</taxon>
        <taxon>Pucciniomycetes</taxon>
        <taxon>Pucciniales</taxon>
        <taxon>Sphaerophragmiaceae</taxon>
        <taxon>Austropuccinia</taxon>
    </lineage>
</organism>
<evidence type="ECO:0000313" key="3">
    <source>
        <dbReference type="Proteomes" id="UP000765509"/>
    </source>
</evidence>
<gene>
    <name evidence="2" type="ORF">O181_054403</name>
</gene>
<dbReference type="EMBL" id="AVOT02024162">
    <property type="protein sequence ID" value="MBW0514688.1"/>
    <property type="molecule type" value="Genomic_DNA"/>
</dbReference>
<evidence type="ECO:0000313" key="2">
    <source>
        <dbReference type="EMBL" id="MBW0514688.1"/>
    </source>
</evidence>
<dbReference type="AlphaFoldDB" id="A0A9Q3HRE0"/>
<evidence type="ECO:0000256" key="1">
    <source>
        <dbReference type="SAM" id="MobiDB-lite"/>
    </source>
</evidence>
<protein>
    <submittedName>
        <fullName evidence="2">Uncharacterized protein</fullName>
    </submittedName>
</protein>
<comment type="caution">
    <text evidence="2">The sequence shown here is derived from an EMBL/GenBank/DDBJ whole genome shotgun (WGS) entry which is preliminary data.</text>
</comment>
<sequence length="151" mass="17072">MESTIIQASNKEDKGIPFQKEIDNQGRIPCSFYQKAQSLPTSPRREEDQEKELEEAIFPKLQDPKNPKRCLQQCLQHGQNLDEIQGKGGKKNETASFPKEITLSPGFVKTLTESKNSILPLKDIKNSLFSLQEISKSLSSLTKIVVQKTRN</sequence>
<reference evidence="2" key="1">
    <citation type="submission" date="2021-03" db="EMBL/GenBank/DDBJ databases">
        <title>Draft genome sequence of rust myrtle Austropuccinia psidii MF-1, a brazilian biotype.</title>
        <authorList>
            <person name="Quecine M.C."/>
            <person name="Pachon D.M.R."/>
            <person name="Bonatelli M.L."/>
            <person name="Correr F.H."/>
            <person name="Franceschini L.M."/>
            <person name="Leite T.F."/>
            <person name="Margarido G.R.A."/>
            <person name="Almeida C.A."/>
            <person name="Ferrarezi J.A."/>
            <person name="Labate C.A."/>
        </authorList>
    </citation>
    <scope>NUCLEOTIDE SEQUENCE</scope>
    <source>
        <strain evidence="2">MF-1</strain>
    </source>
</reference>
<dbReference type="Proteomes" id="UP000765509">
    <property type="component" value="Unassembled WGS sequence"/>
</dbReference>
<proteinExistence type="predicted"/>
<feature type="region of interest" description="Disordered" evidence="1">
    <location>
        <begin position="33"/>
        <end position="52"/>
    </location>
</feature>